<dbReference type="GO" id="GO:0016787">
    <property type="term" value="F:hydrolase activity"/>
    <property type="evidence" value="ECO:0007669"/>
    <property type="project" value="UniProtKB-KW"/>
</dbReference>
<dbReference type="OrthoDB" id="9804442at2"/>
<dbReference type="Gene3D" id="3.90.79.10">
    <property type="entry name" value="Nucleoside Triphosphate Pyrophosphohydrolase"/>
    <property type="match status" value="1"/>
</dbReference>
<dbReference type="AlphaFoldDB" id="A0A3A1U3X1"/>
<comment type="cofactor">
    <cofactor evidence="1">
        <name>Mg(2+)</name>
        <dbReference type="ChEBI" id="CHEBI:18420"/>
    </cofactor>
</comment>
<dbReference type="InterPro" id="IPR015797">
    <property type="entry name" value="NUDIX_hydrolase-like_dom_sf"/>
</dbReference>
<organism evidence="5 6">
    <name type="scientific">Amnibacterium setariae</name>
    <dbReference type="NCBI Taxonomy" id="2306585"/>
    <lineage>
        <taxon>Bacteria</taxon>
        <taxon>Bacillati</taxon>
        <taxon>Actinomycetota</taxon>
        <taxon>Actinomycetes</taxon>
        <taxon>Micrococcales</taxon>
        <taxon>Microbacteriaceae</taxon>
        <taxon>Amnibacterium</taxon>
    </lineage>
</organism>
<evidence type="ECO:0000256" key="1">
    <source>
        <dbReference type="ARBA" id="ARBA00001946"/>
    </source>
</evidence>
<dbReference type="PROSITE" id="PS51462">
    <property type="entry name" value="NUDIX"/>
    <property type="match status" value="1"/>
</dbReference>
<gene>
    <name evidence="5" type="ORF">D1781_09065</name>
</gene>
<dbReference type="Pfam" id="PF00293">
    <property type="entry name" value="NUDIX"/>
    <property type="match status" value="1"/>
</dbReference>
<evidence type="ECO:0000256" key="3">
    <source>
        <dbReference type="ARBA" id="ARBA00022842"/>
    </source>
</evidence>
<evidence type="ECO:0000256" key="2">
    <source>
        <dbReference type="ARBA" id="ARBA00022801"/>
    </source>
</evidence>
<proteinExistence type="predicted"/>
<feature type="domain" description="Nudix hydrolase" evidence="4">
    <location>
        <begin position="10"/>
        <end position="151"/>
    </location>
</feature>
<dbReference type="Proteomes" id="UP000265742">
    <property type="component" value="Unassembled WGS sequence"/>
</dbReference>
<keyword evidence="6" id="KW-1185">Reference proteome</keyword>
<comment type="caution">
    <text evidence="5">The sequence shown here is derived from an EMBL/GenBank/DDBJ whole genome shotgun (WGS) entry which is preliminary data.</text>
</comment>
<evidence type="ECO:0000313" key="6">
    <source>
        <dbReference type="Proteomes" id="UP000265742"/>
    </source>
</evidence>
<dbReference type="PRINTS" id="PR00502">
    <property type="entry name" value="NUDIXFAMILY"/>
</dbReference>
<accession>A0A3A1U3X1</accession>
<dbReference type="PANTHER" id="PTHR43046:SF12">
    <property type="entry name" value="GDP-MANNOSE MANNOSYL HYDROLASE"/>
    <property type="match status" value="1"/>
</dbReference>
<sequence>MVPPRASGRRAERSTSRLIVADRDDRVLLFLTYGKDHAVPPRWITPGGGVDPGEDFPAAGVRELREETGLVVDSVGEPFAVVDLDVDTAWHPYELGHWAWFAIRTDRFEPSDAGWMDDERVDIVASRWWSVDELEASEERFEPDDLPALIREGLSRV</sequence>
<name>A0A3A1U3X1_9MICO</name>
<dbReference type="SUPFAM" id="SSF55811">
    <property type="entry name" value="Nudix"/>
    <property type="match status" value="1"/>
</dbReference>
<dbReference type="InterPro" id="IPR020476">
    <property type="entry name" value="Nudix_hydrolase"/>
</dbReference>
<protein>
    <submittedName>
        <fullName evidence="5">NUDIX domain-containing protein</fullName>
    </submittedName>
</protein>
<evidence type="ECO:0000259" key="4">
    <source>
        <dbReference type="PROSITE" id="PS51462"/>
    </source>
</evidence>
<evidence type="ECO:0000313" key="5">
    <source>
        <dbReference type="EMBL" id="RIX27694.1"/>
    </source>
</evidence>
<dbReference type="RefSeq" id="WP_119482003.1">
    <property type="nucleotide sequence ID" value="NZ_QXTG01000002.1"/>
</dbReference>
<dbReference type="EMBL" id="QXTG01000002">
    <property type="protein sequence ID" value="RIX27694.1"/>
    <property type="molecule type" value="Genomic_DNA"/>
</dbReference>
<dbReference type="PANTHER" id="PTHR43046">
    <property type="entry name" value="GDP-MANNOSE MANNOSYL HYDROLASE"/>
    <property type="match status" value="1"/>
</dbReference>
<keyword evidence="3" id="KW-0460">Magnesium</keyword>
<dbReference type="InterPro" id="IPR000086">
    <property type="entry name" value="NUDIX_hydrolase_dom"/>
</dbReference>
<keyword evidence="2" id="KW-0378">Hydrolase</keyword>
<reference evidence="6" key="1">
    <citation type="submission" date="2018-09" db="EMBL/GenBank/DDBJ databases">
        <authorList>
            <person name="Kim I."/>
        </authorList>
    </citation>
    <scope>NUCLEOTIDE SEQUENCE [LARGE SCALE GENOMIC DNA]</scope>
    <source>
        <strain evidence="6">DD4a</strain>
    </source>
</reference>
<dbReference type="CDD" id="cd04685">
    <property type="entry name" value="NUDIX_Hydrolase"/>
    <property type="match status" value="1"/>
</dbReference>